<dbReference type="SUPFAM" id="SSF90123">
    <property type="entry name" value="ABC transporter transmembrane region"/>
    <property type="match status" value="3"/>
</dbReference>
<dbReference type="FunFam" id="1.20.1560.10:FF:000360">
    <property type="entry name" value="Os01g0533900 protein"/>
    <property type="match status" value="1"/>
</dbReference>
<comment type="similarity">
    <text evidence="2">Belongs to the ABC transporter superfamily. ABCB family. Multidrug resistance exporter (TC 3.A.1.201) subfamily.</text>
</comment>
<evidence type="ECO:0000256" key="2">
    <source>
        <dbReference type="ARBA" id="ARBA00007577"/>
    </source>
</evidence>
<dbReference type="STRING" id="4536.A0A0E0FMQ6"/>
<keyword evidence="8 12" id="KW-1133">Transmembrane helix</keyword>
<evidence type="ECO:0000259" key="13">
    <source>
        <dbReference type="PROSITE" id="PS50893"/>
    </source>
</evidence>
<feature type="domain" description="ABC transmembrane type-1" evidence="14">
    <location>
        <begin position="338"/>
        <end position="564"/>
    </location>
</feature>
<name>A0A0E0FMQ6_ORYNI</name>
<dbReference type="eggNOG" id="KOG0055">
    <property type="taxonomic scope" value="Eukaryota"/>
</dbReference>
<dbReference type="InterPro" id="IPR039421">
    <property type="entry name" value="Type_1_exporter"/>
</dbReference>
<dbReference type="PROSITE" id="PS50929">
    <property type="entry name" value="ABC_TM1F"/>
    <property type="match status" value="3"/>
</dbReference>
<evidence type="ECO:0000256" key="9">
    <source>
        <dbReference type="ARBA" id="ARBA00023136"/>
    </source>
</evidence>
<feature type="transmembrane region" description="Helical" evidence="12">
    <location>
        <begin position="499"/>
        <end position="525"/>
    </location>
</feature>
<dbReference type="GO" id="GO:0005886">
    <property type="term" value="C:plasma membrane"/>
    <property type="evidence" value="ECO:0007669"/>
    <property type="project" value="UniProtKB-SubCell"/>
</dbReference>
<feature type="transmembrane region" description="Helical" evidence="12">
    <location>
        <begin position="102"/>
        <end position="126"/>
    </location>
</feature>
<evidence type="ECO:0000256" key="11">
    <source>
        <dbReference type="SAM" id="MobiDB-lite"/>
    </source>
</evidence>
<dbReference type="FunFam" id="1.20.1560.10:FF:000102">
    <property type="entry name" value="ABC multidrug transporter Mdr1"/>
    <property type="match status" value="1"/>
</dbReference>
<dbReference type="Pfam" id="PF00005">
    <property type="entry name" value="ABC_tran"/>
    <property type="match status" value="2"/>
</dbReference>
<feature type="transmembrane region" description="Helical" evidence="12">
    <location>
        <begin position="281"/>
        <end position="304"/>
    </location>
</feature>
<dbReference type="PANTHER" id="PTHR24222">
    <property type="entry name" value="ABC TRANSPORTER B FAMILY"/>
    <property type="match status" value="1"/>
</dbReference>
<dbReference type="GO" id="GO:0140359">
    <property type="term" value="F:ABC-type transporter activity"/>
    <property type="evidence" value="ECO:0007669"/>
    <property type="project" value="InterPro"/>
</dbReference>
<dbReference type="EnsemblPlants" id="ONIVA01G20930.2">
    <property type="protein sequence ID" value="ONIVA01G20930.2"/>
    <property type="gene ID" value="ONIVA01G20930"/>
</dbReference>
<evidence type="ECO:0000313" key="15">
    <source>
        <dbReference type="EnsemblPlants" id="ONIVA01G20930.2"/>
    </source>
</evidence>
<keyword evidence="4 12" id="KW-0812">Transmembrane</keyword>
<keyword evidence="7" id="KW-0067">ATP-binding</keyword>
<feature type="transmembrane region" description="Helical" evidence="12">
    <location>
        <begin position="324"/>
        <end position="344"/>
    </location>
</feature>
<feature type="transmembrane region" description="Helical" evidence="12">
    <location>
        <begin position="1163"/>
        <end position="1188"/>
    </location>
</feature>
<feature type="transmembrane region" description="Helical" evidence="12">
    <location>
        <begin position="985"/>
        <end position="1007"/>
    </location>
</feature>
<evidence type="ECO:0000256" key="6">
    <source>
        <dbReference type="ARBA" id="ARBA00022741"/>
    </source>
</evidence>
<dbReference type="InterPro" id="IPR003593">
    <property type="entry name" value="AAA+_ATPase"/>
</dbReference>
<dbReference type="Pfam" id="PF00664">
    <property type="entry name" value="ABC_membrane"/>
    <property type="match status" value="2"/>
</dbReference>
<dbReference type="FunFam" id="3.40.50.300:FF:000066">
    <property type="entry name" value="ABC transporter B family member 1"/>
    <property type="match status" value="2"/>
</dbReference>
<organism evidence="15">
    <name type="scientific">Oryza nivara</name>
    <name type="common">Indian wild rice</name>
    <name type="synonym">Oryza sativa f. spontanea</name>
    <dbReference type="NCBI Taxonomy" id="4536"/>
    <lineage>
        <taxon>Eukaryota</taxon>
        <taxon>Viridiplantae</taxon>
        <taxon>Streptophyta</taxon>
        <taxon>Embryophyta</taxon>
        <taxon>Tracheophyta</taxon>
        <taxon>Spermatophyta</taxon>
        <taxon>Magnoliopsida</taxon>
        <taxon>Liliopsida</taxon>
        <taxon>Poales</taxon>
        <taxon>Poaceae</taxon>
        <taxon>BOP clade</taxon>
        <taxon>Oryzoideae</taxon>
        <taxon>Oryzeae</taxon>
        <taxon>Oryzinae</taxon>
        <taxon>Oryza</taxon>
    </lineage>
</organism>
<dbReference type="Proteomes" id="UP000006591">
    <property type="component" value="Chromosome 1"/>
</dbReference>
<evidence type="ECO:0000313" key="16">
    <source>
        <dbReference type="Proteomes" id="UP000006591"/>
    </source>
</evidence>
<dbReference type="PROSITE" id="PS00211">
    <property type="entry name" value="ABC_TRANSPORTER_1"/>
    <property type="match status" value="2"/>
</dbReference>
<comment type="subcellular location">
    <subcellularLocation>
        <location evidence="1">Cell membrane</location>
        <topology evidence="1">Multi-pass membrane protein</topology>
    </subcellularLocation>
</comment>
<dbReference type="InterPro" id="IPR036640">
    <property type="entry name" value="ABC1_TM_sf"/>
</dbReference>
<dbReference type="PANTHER" id="PTHR24222:SF57">
    <property type="entry name" value="ABC TRANSMEMBRANE TYPE-1 DOMAIN-CONTAINING PROTEIN"/>
    <property type="match status" value="1"/>
</dbReference>
<keyword evidence="6" id="KW-0547">Nucleotide-binding</keyword>
<evidence type="ECO:0000256" key="4">
    <source>
        <dbReference type="ARBA" id="ARBA00022692"/>
    </source>
</evidence>
<evidence type="ECO:0000256" key="8">
    <source>
        <dbReference type="ARBA" id="ARBA00022989"/>
    </source>
</evidence>
<keyword evidence="10" id="KW-0325">Glycoprotein</keyword>
<dbReference type="OMA" id="PDIDACC"/>
<dbReference type="SUPFAM" id="SSF52540">
    <property type="entry name" value="P-loop containing nucleoside triphosphate hydrolases"/>
    <property type="match status" value="2"/>
</dbReference>
<sequence length="1505" mass="163016">MAAAAAREAADGGDINGGGGGGGERSSSPVAAAAGNSDVGRVAVRRMFAFADGADAALMAVGAAAAVANGMAQPLMTFIFGDVINAFGSTSSPDVLAKVTKVILNFVYLGIGAGFVSTLQVSCWTITGERQAARIRALYLKAILRQDIAFFDKEMSTGQVVERMSGDTFLIQDAIGEKSGKCIQLLSTFFGGFIIAFVRGWLLALVLLSCIPPIAVAGAFVSRLMTRISTRMQEKYGDAGNIAEQTIGAIRTVASFNGEKQAINTYNKFIRKAYESTLQEGVVNGLGLGTVMAILFCSYGLAVWYGSKLIVNRGYNGGIVIMNFIYLGVGAGLVSALQVSCWTITGERQAARIRALYLKAILRQDIAFFDKEMNTGQLVERMSGDAFLIQDAIGEKAGKCIQLLSTFFGGFIIAFVRGWLLALVMLSSIPPVAVAGAIMSRLMVKLTIRMQAKYGDAGIVVEQTIGAIRTVVAFNGEKKAINTYNKFIKKAYESALQQGVINGLGLGSIISVFFSSYGLAVWYGSRLIVERGYNGGIVINVIMAIMISAMSLGHATSSITALAGGQGAAYRLFRTIERQPDIDACCTTGDIFEDVKGDVELKNVYFSYPSRPEHLVFDGFSLQVPSGTRMALVGESGSGKSTVISLVERFYDPQSGEVLIDGVDIRRINLGSIRRKIGLVSQEPVLFAGTIRENITYGKEDPTLEEINRAIELANAAKFIDKLPNGLETMVGERGIQLSGGQKQRIAIARVIIKNPRILLLDEATSALDMESERVVQEALNKVMLERTTIIVAHRLSTVKNADMISVLQHGKLVEQGSHEELMKKPEGSYCKLIHLQETRQEAVAPNDDPDMIIRNDFDSRIINSKTRSQNISFRKSTSKSSSFGHSGTHPFTSTCDLSDPMEVHDDQHIKETTDKMSNCQEKASILRLFSLNKPEAFVLALGSITAAMHGVIFPVFGILVSSAIKMFYEPRSELLKNSRLLGSMFPVLGISTFLLIPTEYFLFGLAGGKLVERIRSLTFKSVMYQEISWFDKPENSSGSIGARLSTDALNVKRLVGDNLALNFQTLSTIISGFTIAMVANWKLTLIITVVVPLVGFQAYAQMMFLKGFNKNAKSKFEDATQVATEAVGGIRTITSFCAEQKVMNAYEKKCASPIIQGIRDGVVGALGFGFSFLVFYFAYALCFYVGAKFVHQGTATFAEVFRVFFVLVLGINEISRTSAIGSESRRVNESVFSVFKILDRKSKIDSSNDEGVVIASVRGDIEFQNVCFKYPLRPNVQIFKDLSLSIPSGKTAALVGESGSGKSTVISLLERFYEPDAGRILFDGVELETLKVSWLRLQIGLVAQEPVLFNDTIRANIAYGKQGDASEEEIIAAAEAANAHQFISGLPDGYNTIVGERGIQLSGGQKQRVAIARAVIKDPKVLLLDEVTSALDSESERVVQEALDRVVVGRTTVVVAHRLSTIKGADIIGVLENGTIVEKGRHEELMQIKGGIYSSLVELSSSSM</sequence>
<dbReference type="InterPro" id="IPR003439">
    <property type="entry name" value="ABC_transporter-like_ATP-bd"/>
</dbReference>
<feature type="transmembrane region" description="Helical" evidence="12">
    <location>
        <begin position="400"/>
        <end position="420"/>
    </location>
</feature>
<evidence type="ECO:0000256" key="1">
    <source>
        <dbReference type="ARBA" id="ARBA00004651"/>
    </source>
</evidence>
<feature type="domain" description="ABC transporter" evidence="13">
    <location>
        <begin position="599"/>
        <end position="835"/>
    </location>
</feature>
<keyword evidence="9 12" id="KW-0472">Membrane</keyword>
<dbReference type="InterPro" id="IPR011527">
    <property type="entry name" value="ABC1_TM_dom"/>
</dbReference>
<dbReference type="Gene3D" id="3.40.50.300">
    <property type="entry name" value="P-loop containing nucleotide triphosphate hydrolases"/>
    <property type="match status" value="2"/>
</dbReference>
<evidence type="ECO:0000259" key="14">
    <source>
        <dbReference type="PROSITE" id="PS50929"/>
    </source>
</evidence>
<dbReference type="Gene3D" id="1.20.1560.10">
    <property type="entry name" value="ABC transporter type 1, transmembrane domain"/>
    <property type="match status" value="2"/>
</dbReference>
<evidence type="ECO:0000256" key="10">
    <source>
        <dbReference type="ARBA" id="ARBA00023180"/>
    </source>
</evidence>
<feature type="domain" description="ABC transmembrane type-1" evidence="14">
    <location>
        <begin position="60"/>
        <end position="337"/>
    </location>
</feature>
<feature type="domain" description="ABC transporter" evidence="13">
    <location>
        <begin position="1262"/>
        <end position="1499"/>
    </location>
</feature>
<keyword evidence="5" id="KW-0677">Repeat</keyword>
<feature type="domain" description="ABC transmembrane type-1" evidence="14">
    <location>
        <begin position="941"/>
        <end position="1227"/>
    </location>
</feature>
<feature type="transmembrane region" description="Helical" evidence="12">
    <location>
        <begin position="204"/>
        <end position="225"/>
    </location>
</feature>
<evidence type="ECO:0000256" key="12">
    <source>
        <dbReference type="SAM" id="Phobius"/>
    </source>
</evidence>
<evidence type="ECO:0000256" key="3">
    <source>
        <dbReference type="ARBA" id="ARBA00022448"/>
    </source>
</evidence>
<dbReference type="CDD" id="cd18577">
    <property type="entry name" value="ABC_6TM_Pgp_ABCB1_D1_like"/>
    <property type="match status" value="2"/>
</dbReference>
<dbReference type="InterPro" id="IPR017871">
    <property type="entry name" value="ABC_transporter-like_CS"/>
</dbReference>
<evidence type="ECO:0000256" key="5">
    <source>
        <dbReference type="ARBA" id="ARBA00022737"/>
    </source>
</evidence>
<dbReference type="CDD" id="cd03249">
    <property type="entry name" value="ABC_MTABC3_MDL1_MDL2"/>
    <property type="match status" value="1"/>
</dbReference>
<reference evidence="15" key="1">
    <citation type="submission" date="2015-04" db="UniProtKB">
        <authorList>
            <consortium name="EnsemblPlants"/>
        </authorList>
    </citation>
    <scope>IDENTIFICATION</scope>
    <source>
        <strain evidence="15">SL10</strain>
    </source>
</reference>
<dbReference type="CDD" id="cd18578">
    <property type="entry name" value="ABC_6TM_Pgp_ABCB1_D2_like"/>
    <property type="match status" value="1"/>
</dbReference>
<feature type="transmembrane region" description="Helical" evidence="12">
    <location>
        <begin position="1086"/>
        <end position="1106"/>
    </location>
</feature>
<dbReference type="Gramene" id="ONIVA01G20930.2">
    <property type="protein sequence ID" value="ONIVA01G20930.2"/>
    <property type="gene ID" value="ONIVA01G20930"/>
</dbReference>
<feature type="transmembrane region" description="Helical" evidence="12">
    <location>
        <begin position="537"/>
        <end position="564"/>
    </location>
</feature>
<dbReference type="PROSITE" id="PS50893">
    <property type="entry name" value="ABC_TRANSPORTER_2"/>
    <property type="match status" value="2"/>
</dbReference>
<dbReference type="InterPro" id="IPR027417">
    <property type="entry name" value="P-loop_NTPase"/>
</dbReference>
<evidence type="ECO:0008006" key="17">
    <source>
        <dbReference type="Google" id="ProtNLM"/>
    </source>
</evidence>
<feature type="transmembrane region" description="Helical" evidence="12">
    <location>
        <begin position="937"/>
        <end position="965"/>
    </location>
</feature>
<proteinExistence type="inferred from homology"/>
<keyword evidence="3" id="KW-0813">Transport</keyword>
<dbReference type="SMART" id="SM00382">
    <property type="entry name" value="AAA"/>
    <property type="match status" value="2"/>
</dbReference>
<evidence type="ECO:0000256" key="7">
    <source>
        <dbReference type="ARBA" id="ARBA00022840"/>
    </source>
</evidence>
<dbReference type="FunFam" id="1.20.1560.10:FF:000591">
    <property type="entry name" value="Os01g0534700 protein"/>
    <property type="match status" value="1"/>
</dbReference>
<dbReference type="GO" id="GO:0005524">
    <property type="term" value="F:ATP binding"/>
    <property type="evidence" value="ECO:0007669"/>
    <property type="project" value="UniProtKB-KW"/>
</dbReference>
<feature type="compositionally biased region" description="Gly residues" evidence="11">
    <location>
        <begin position="14"/>
        <end position="24"/>
    </location>
</feature>
<accession>A0A0E0FMQ6</accession>
<feature type="region of interest" description="Disordered" evidence="11">
    <location>
        <begin position="1"/>
        <end position="32"/>
    </location>
</feature>
<reference evidence="15" key="2">
    <citation type="submission" date="2018-04" db="EMBL/GenBank/DDBJ databases">
        <title>OnivRS2 (Oryza nivara Reference Sequence Version 2).</title>
        <authorList>
            <person name="Zhang J."/>
            <person name="Kudrna D."/>
            <person name="Lee S."/>
            <person name="Talag J."/>
            <person name="Rajasekar S."/>
            <person name="Welchert J."/>
            <person name="Hsing Y.-I."/>
            <person name="Wing R.A."/>
        </authorList>
    </citation>
    <scope>NUCLEOTIDE SEQUENCE [LARGE SCALE GENOMIC DNA]</scope>
</reference>
<dbReference type="GO" id="GO:0016887">
    <property type="term" value="F:ATP hydrolysis activity"/>
    <property type="evidence" value="ECO:0007669"/>
    <property type="project" value="InterPro"/>
</dbReference>
<protein>
    <recommendedName>
        <fullName evidence="17">MDR-like ABC transporter</fullName>
    </recommendedName>
</protein>
<keyword evidence="16" id="KW-1185">Reference proteome</keyword>